<name>A0A9Q0RK86_BLOTA</name>
<accession>A0A9Q0RK86</accession>
<dbReference type="InterPro" id="IPR057106">
    <property type="entry name" value="NXPE4_C"/>
</dbReference>
<sequence length="839" mass="96983">MNNCELLWNELPPNNNNNNNGFNGQLLSIEPSFSMIEQIVDHETNNDQQQQQQHSNLCNLIETIDTFSYYQQEKTLNGNPLRQLCNKNRATITSNQWPSIFLVNVTVLLTSVDPLRAFIYNLDHIVQSNLIRQRIMARLTHANIILSVSNRLINLNRMNSDTSINNRINRFSFIQFTLSINNDEMEKEKENLFNRIEILDMRTIPIESIDYKLFNETINLILSSSTQSIETYIGTQVQRLLDRDELGLVGVNCHQSHLACLSIDDMKFIAHTSIQAASMKHFQLLYPVLAPDGSIYHLSELFDDLLIHMNRKIGRTHSQQDDEDNEIEIDIKSNEAIDYRTERLHSILSMIDFIQTPPLSTSTTTTTASSKSNSNCSTNIEKLSQLSHLTIKRPITFQLEPPFISDHFHYSSKSLVNYESLVLSIELAVSHCDVWIKIDDQILFQSGILNFTLGIGENTIIVSLVNGVKLLSTYTLTVYRQSREEQYSTKIRIGGRHEICSLTQDCSMVIYPNIPCGLQSTGTMVENDEIISSKWIQSLNPSSRKCTNGIEPGQWMLPCLDCSNESTCKWDRLQWIPYNCSYELINSDQTLSQCFHHKHILMIGDSTNRGILHYLIERMNHTLTDCDKTHDIKRYEIRSNDDGTLQTTFTFAYYPKFWLSTPNRPSFTEMLRKLLLISRREPLMSDGNDYGQNMIAIIGGVQWINRKHLFIISDEFRKFGLTKSKIFIKSYGSGFHQSVNGVHYVPLSEQRKLSQYNQQLIEQATQFKMNVVDTFNKTIALYRDFYPGKCACHFHNIVRNETLVDNHQTEHHYHQKYNYHVDGRLNRLYSEILLSLICK</sequence>
<feature type="domain" description="NXPE C-terminal" evidence="1">
    <location>
        <begin position="575"/>
        <end position="655"/>
    </location>
</feature>
<dbReference type="AlphaFoldDB" id="A0A9Q0RK86"/>
<protein>
    <recommendedName>
        <fullName evidence="1">NXPE C-terminal domain-containing protein</fullName>
    </recommendedName>
</protein>
<dbReference type="PANTHER" id="PTHR14776:SF1">
    <property type="entry name" value="CADHERIN-LIKE AND PC-ESTERASE DOMAIN-CONTAINING PROTEIN 1"/>
    <property type="match status" value="1"/>
</dbReference>
<reference evidence="2" key="1">
    <citation type="submission" date="2022-12" db="EMBL/GenBank/DDBJ databases">
        <title>Genome assemblies of Blomia tropicalis.</title>
        <authorList>
            <person name="Cui Y."/>
        </authorList>
    </citation>
    <scope>NUCLEOTIDE SEQUENCE</scope>
    <source>
        <tissue evidence="2">Adult mites</tissue>
    </source>
</reference>
<comment type="caution">
    <text evidence="2">The sequence shown here is derived from an EMBL/GenBank/DDBJ whole genome shotgun (WGS) entry which is preliminary data.</text>
</comment>
<keyword evidence="3" id="KW-1185">Reference proteome</keyword>
<organism evidence="2 3">
    <name type="scientific">Blomia tropicalis</name>
    <name type="common">Mite</name>
    <dbReference type="NCBI Taxonomy" id="40697"/>
    <lineage>
        <taxon>Eukaryota</taxon>
        <taxon>Metazoa</taxon>
        <taxon>Ecdysozoa</taxon>
        <taxon>Arthropoda</taxon>
        <taxon>Chelicerata</taxon>
        <taxon>Arachnida</taxon>
        <taxon>Acari</taxon>
        <taxon>Acariformes</taxon>
        <taxon>Sarcoptiformes</taxon>
        <taxon>Astigmata</taxon>
        <taxon>Glycyphagoidea</taxon>
        <taxon>Echimyopodidae</taxon>
        <taxon>Blomia</taxon>
    </lineage>
</organism>
<dbReference type="Proteomes" id="UP001142055">
    <property type="component" value="Chromosome 4"/>
</dbReference>
<gene>
    <name evidence="2" type="ORF">RDWZM_010571</name>
</gene>
<evidence type="ECO:0000259" key="1">
    <source>
        <dbReference type="Pfam" id="PF24536"/>
    </source>
</evidence>
<dbReference type="Pfam" id="PF24536">
    <property type="entry name" value="NXPE4_C"/>
    <property type="match status" value="1"/>
</dbReference>
<dbReference type="EMBL" id="JAPWDV010000004">
    <property type="protein sequence ID" value="KAJ6216071.1"/>
    <property type="molecule type" value="Genomic_DNA"/>
</dbReference>
<proteinExistence type="predicted"/>
<evidence type="ECO:0000313" key="2">
    <source>
        <dbReference type="EMBL" id="KAJ6216071.1"/>
    </source>
</evidence>
<evidence type="ECO:0000313" key="3">
    <source>
        <dbReference type="Proteomes" id="UP001142055"/>
    </source>
</evidence>
<dbReference type="PANTHER" id="PTHR14776">
    <property type="entry name" value="CADHERIN-LIKE AND PC-ESTERASE DOMAIN-CONTAINING PROTEIN 1"/>
    <property type="match status" value="1"/>
</dbReference>